<dbReference type="AlphaFoldDB" id="A0A1F7UXD8"/>
<dbReference type="Proteomes" id="UP000176932">
    <property type="component" value="Unassembled WGS sequence"/>
</dbReference>
<evidence type="ECO:0008006" key="4">
    <source>
        <dbReference type="Google" id="ProtNLM"/>
    </source>
</evidence>
<evidence type="ECO:0000313" key="3">
    <source>
        <dbReference type="Proteomes" id="UP000176932"/>
    </source>
</evidence>
<keyword evidence="1" id="KW-0472">Membrane</keyword>
<dbReference type="EMBL" id="MGEL01000049">
    <property type="protein sequence ID" value="OGL82935.1"/>
    <property type="molecule type" value="Genomic_DNA"/>
</dbReference>
<keyword evidence="1" id="KW-1133">Transmembrane helix</keyword>
<organism evidence="2 3">
    <name type="scientific">Candidatus Uhrbacteria bacterium RIFCSPLOWO2_01_FULL_53_9</name>
    <dbReference type="NCBI Taxonomy" id="1802403"/>
    <lineage>
        <taxon>Bacteria</taxon>
        <taxon>Candidatus Uhriibacteriota</taxon>
    </lineage>
</organism>
<proteinExistence type="predicted"/>
<gene>
    <name evidence="2" type="ORF">A3B32_00980</name>
</gene>
<feature type="transmembrane region" description="Helical" evidence="1">
    <location>
        <begin position="57"/>
        <end position="85"/>
    </location>
</feature>
<comment type="caution">
    <text evidence="2">The sequence shown here is derived from an EMBL/GenBank/DDBJ whole genome shotgun (WGS) entry which is preliminary data.</text>
</comment>
<accession>A0A1F7UXD8</accession>
<sequence>MSHALPHRLGRTLSLFAGLMHLIWIILIWIGAAQPWLNFVYGMHAMKIDGATMVVQSMPILGAIFLSALALVMGYVVGWVIGMIWERVK</sequence>
<evidence type="ECO:0000313" key="2">
    <source>
        <dbReference type="EMBL" id="OGL82935.1"/>
    </source>
</evidence>
<name>A0A1F7UXD8_9BACT</name>
<protein>
    <recommendedName>
        <fullName evidence="4">DUF2062 domain-containing protein</fullName>
    </recommendedName>
</protein>
<reference evidence="2 3" key="1">
    <citation type="journal article" date="2016" name="Nat. Commun.">
        <title>Thousands of microbial genomes shed light on interconnected biogeochemical processes in an aquifer system.</title>
        <authorList>
            <person name="Anantharaman K."/>
            <person name="Brown C.T."/>
            <person name="Hug L.A."/>
            <person name="Sharon I."/>
            <person name="Castelle C.J."/>
            <person name="Probst A.J."/>
            <person name="Thomas B.C."/>
            <person name="Singh A."/>
            <person name="Wilkins M.J."/>
            <person name="Karaoz U."/>
            <person name="Brodie E.L."/>
            <person name="Williams K.H."/>
            <person name="Hubbard S.S."/>
            <person name="Banfield J.F."/>
        </authorList>
    </citation>
    <scope>NUCLEOTIDE SEQUENCE [LARGE SCALE GENOMIC DNA]</scope>
</reference>
<evidence type="ECO:0000256" key="1">
    <source>
        <dbReference type="SAM" id="Phobius"/>
    </source>
</evidence>
<feature type="transmembrane region" description="Helical" evidence="1">
    <location>
        <begin position="12"/>
        <end position="37"/>
    </location>
</feature>
<keyword evidence="1" id="KW-0812">Transmembrane</keyword>